<protein>
    <recommendedName>
        <fullName evidence="3">FAR1 domain-containing protein</fullName>
    </recommendedName>
</protein>
<gene>
    <name evidence="1" type="ORF">PHYSODRAFT_259545</name>
</gene>
<dbReference type="PANTHER" id="PTHR31569:SF4">
    <property type="entry name" value="SWIM-TYPE DOMAIN-CONTAINING PROTEIN"/>
    <property type="match status" value="1"/>
</dbReference>
<organism evidence="1 2">
    <name type="scientific">Phytophthora sojae (strain P6497)</name>
    <name type="common">Soybean stem and root rot agent</name>
    <name type="synonym">Phytophthora megasperma f. sp. glycines</name>
    <dbReference type="NCBI Taxonomy" id="1094619"/>
    <lineage>
        <taxon>Eukaryota</taxon>
        <taxon>Sar</taxon>
        <taxon>Stramenopiles</taxon>
        <taxon>Oomycota</taxon>
        <taxon>Peronosporomycetes</taxon>
        <taxon>Peronosporales</taxon>
        <taxon>Peronosporaceae</taxon>
        <taxon>Phytophthora</taxon>
    </lineage>
</organism>
<evidence type="ECO:0000313" key="1">
    <source>
        <dbReference type="EMBL" id="EGZ20687.1"/>
    </source>
</evidence>
<dbReference type="KEGG" id="psoj:PHYSODRAFT_259545"/>
<dbReference type="GeneID" id="20639089"/>
<dbReference type="InterPro" id="IPR052579">
    <property type="entry name" value="Zinc_finger_SWIM"/>
</dbReference>
<reference evidence="1 2" key="1">
    <citation type="journal article" date="2006" name="Science">
        <title>Phytophthora genome sequences uncover evolutionary origins and mechanisms of pathogenesis.</title>
        <authorList>
            <person name="Tyler B.M."/>
            <person name="Tripathy S."/>
            <person name="Zhang X."/>
            <person name="Dehal P."/>
            <person name="Jiang R.H."/>
            <person name="Aerts A."/>
            <person name="Arredondo F.D."/>
            <person name="Baxter L."/>
            <person name="Bensasson D."/>
            <person name="Beynon J.L."/>
            <person name="Chapman J."/>
            <person name="Damasceno C.M."/>
            <person name="Dorrance A.E."/>
            <person name="Dou D."/>
            <person name="Dickerman A.W."/>
            <person name="Dubchak I.L."/>
            <person name="Garbelotto M."/>
            <person name="Gijzen M."/>
            <person name="Gordon S.G."/>
            <person name="Govers F."/>
            <person name="Grunwald N.J."/>
            <person name="Huang W."/>
            <person name="Ivors K.L."/>
            <person name="Jones R.W."/>
            <person name="Kamoun S."/>
            <person name="Krampis K."/>
            <person name="Lamour K.H."/>
            <person name="Lee M.K."/>
            <person name="McDonald W.H."/>
            <person name="Medina M."/>
            <person name="Meijer H.J."/>
            <person name="Nordberg E.K."/>
            <person name="Maclean D.J."/>
            <person name="Ospina-Giraldo M.D."/>
            <person name="Morris P.F."/>
            <person name="Phuntumart V."/>
            <person name="Putnam N.H."/>
            <person name="Rash S."/>
            <person name="Rose J.K."/>
            <person name="Sakihama Y."/>
            <person name="Salamov A.A."/>
            <person name="Savidor A."/>
            <person name="Scheuring C.F."/>
            <person name="Smith B.M."/>
            <person name="Sobral B.W."/>
            <person name="Terry A."/>
            <person name="Torto-Alalibo T.A."/>
            <person name="Win J."/>
            <person name="Xu Z."/>
            <person name="Zhang H."/>
            <person name="Grigoriev I.V."/>
            <person name="Rokhsar D.S."/>
            <person name="Boore J.L."/>
        </authorList>
    </citation>
    <scope>NUCLEOTIDE SEQUENCE [LARGE SCALE GENOMIC DNA]</scope>
    <source>
        <strain evidence="1 2">P6497</strain>
    </source>
</reference>
<dbReference type="PANTHER" id="PTHR31569">
    <property type="entry name" value="SWIM-TYPE DOMAIN-CONTAINING PROTEIN"/>
    <property type="match status" value="1"/>
</dbReference>
<dbReference type="AlphaFoldDB" id="G4Z1Z6"/>
<dbReference type="Proteomes" id="UP000002640">
    <property type="component" value="Unassembled WGS sequence"/>
</dbReference>
<dbReference type="STRING" id="1094619.G4Z1Z6"/>
<dbReference type="OMA" id="IMENSNC"/>
<proteinExistence type="predicted"/>
<sequence length="320" mass="35149">MDSYARRSFQIFRKRTSTSVKLRNRRVAERLAKPAASADSARLIPENYVNYSVTLVCTHSGGYVSRGTGRRSRQDVRAMHCNVQVNACLKLVDPEANRYEVNVTRALLTHNHRVDKETYQQYSNARLGLSDELLSCVELMHKTGVKPKEIRSYIMENSNCTPTLKDVQNILQRLRNQERAAAAKASPDQLSASRGQTRLAVVPTTPEEEALREYRLATAAAANKDPPEPVEPTTQFKVAHAVGKAVATLLAEMPATEFAGAFRVMDVATNIVCERRAEAAAKFAAASEEVESETTTDADAALSVASAGVPSVDDPWARSL</sequence>
<dbReference type="EMBL" id="JH159153">
    <property type="protein sequence ID" value="EGZ20687.1"/>
    <property type="molecule type" value="Genomic_DNA"/>
</dbReference>
<name>G4Z1Z6_PHYSP</name>
<evidence type="ECO:0000313" key="2">
    <source>
        <dbReference type="Proteomes" id="UP000002640"/>
    </source>
</evidence>
<dbReference type="SMR" id="G4Z1Z6"/>
<keyword evidence="2" id="KW-1185">Reference proteome</keyword>
<dbReference type="InParanoid" id="G4Z1Z6"/>
<dbReference type="RefSeq" id="XP_009523404.1">
    <property type="nucleotide sequence ID" value="XM_009525109.1"/>
</dbReference>
<evidence type="ECO:0008006" key="3">
    <source>
        <dbReference type="Google" id="ProtNLM"/>
    </source>
</evidence>
<accession>G4Z1Z6</accession>